<dbReference type="Gene3D" id="3.40.50.12480">
    <property type="match status" value="1"/>
</dbReference>
<dbReference type="PANTHER" id="PTHR45661">
    <property type="entry name" value="SURFACE ANTIGEN"/>
    <property type="match status" value="1"/>
</dbReference>
<dbReference type="OrthoDB" id="1147843at2"/>
<dbReference type="Gene3D" id="3.80.10.10">
    <property type="entry name" value="Ribonuclease Inhibitor"/>
    <property type="match status" value="1"/>
</dbReference>
<proteinExistence type="predicted"/>
<dbReference type="KEGG" id="bcad:DBX24_02360"/>
<accession>A0A6P1QSZ8</accession>
<dbReference type="AlphaFoldDB" id="A0A6P1QSZ8"/>
<dbReference type="InterPro" id="IPR032675">
    <property type="entry name" value="LRR_dom_sf"/>
</dbReference>
<gene>
    <name evidence="1" type="ORF">DBX24_02360</name>
</gene>
<organism evidence="1 2">
    <name type="scientific">Bergeyella cardium</name>
    <dbReference type="NCBI Taxonomy" id="1585976"/>
    <lineage>
        <taxon>Bacteria</taxon>
        <taxon>Pseudomonadati</taxon>
        <taxon>Bacteroidota</taxon>
        <taxon>Flavobacteriia</taxon>
        <taxon>Flavobacteriales</taxon>
        <taxon>Weeksellaceae</taxon>
        <taxon>Bergeyella</taxon>
    </lineage>
</organism>
<reference evidence="1 2" key="1">
    <citation type="submission" date="2018-04" db="EMBL/GenBank/DDBJ databases">
        <title>Characteristic and Complete Genome Sequencing of A Novel Member of Infective Endocarditis Causative Bacteria: Bergeyella cardium QL-PH.</title>
        <authorList>
            <person name="Pan H."/>
            <person name="Sun E."/>
            <person name="Zhang Y."/>
        </authorList>
    </citation>
    <scope>NUCLEOTIDE SEQUENCE [LARGE SCALE GENOMIC DNA]</scope>
    <source>
        <strain evidence="1 2">HPQL</strain>
    </source>
</reference>
<dbReference type="SUPFAM" id="SSF52058">
    <property type="entry name" value="L domain-like"/>
    <property type="match status" value="1"/>
</dbReference>
<sequence>MKKYLLMTVSALVLSATVVNCSRNDDPTQEQRPVIPASDYQLSADGTTLIAWKNENTTDLNLKDDPVLGKITSIDNNDRYTGVFRKHPKLKSIILPENLTHLEDEAFNECSKLESITFPDKFTTILERTFKQCTALASIDLKNVTTINTGAFEKCTSLKSINFSTQLATIGNEAFWDCSSLTSISLPASLTSIGDSAFQNCKNLNTITINRKEPPTLGDWAFYGTSIGSIFVPEVADYENAKNWSAYKGKIFKIK</sequence>
<name>A0A6P1QSZ8_9FLAO</name>
<dbReference type="InterPro" id="IPR053139">
    <property type="entry name" value="Surface_bspA-like"/>
</dbReference>
<keyword evidence="2" id="KW-1185">Reference proteome</keyword>
<protein>
    <submittedName>
        <fullName evidence="1">Leucine-rich repeat protein</fullName>
    </submittedName>
</protein>
<dbReference type="RefSeq" id="WP_160223858.1">
    <property type="nucleotide sequence ID" value="NZ_CP029149.1"/>
</dbReference>
<dbReference type="EMBL" id="CP029149">
    <property type="protein sequence ID" value="QHN64815.1"/>
    <property type="molecule type" value="Genomic_DNA"/>
</dbReference>
<dbReference type="Pfam" id="PF13306">
    <property type="entry name" value="LRR_5"/>
    <property type="match status" value="1"/>
</dbReference>
<dbReference type="PANTHER" id="PTHR45661:SF3">
    <property type="entry name" value="IG-LIKE DOMAIN-CONTAINING PROTEIN"/>
    <property type="match status" value="1"/>
</dbReference>
<evidence type="ECO:0000313" key="1">
    <source>
        <dbReference type="EMBL" id="QHN64815.1"/>
    </source>
</evidence>
<dbReference type="InterPro" id="IPR026906">
    <property type="entry name" value="LRR_5"/>
</dbReference>
<dbReference type="Proteomes" id="UP000464318">
    <property type="component" value="Chromosome"/>
</dbReference>
<evidence type="ECO:0000313" key="2">
    <source>
        <dbReference type="Proteomes" id="UP000464318"/>
    </source>
</evidence>